<evidence type="ECO:0008006" key="3">
    <source>
        <dbReference type="Google" id="ProtNLM"/>
    </source>
</evidence>
<dbReference type="AlphaFoldDB" id="A0A2D3WI16"/>
<dbReference type="RefSeq" id="WP_294896624.1">
    <property type="nucleotide sequence ID" value="NZ_DLUI01000003.1"/>
</dbReference>
<comment type="caution">
    <text evidence="1">The sequence shown here is derived from an EMBL/GenBank/DDBJ whole genome shotgun (WGS) entry which is preliminary data.</text>
</comment>
<accession>A0A2D3WI16</accession>
<evidence type="ECO:0000313" key="2">
    <source>
        <dbReference type="Proteomes" id="UP000228859"/>
    </source>
</evidence>
<dbReference type="Proteomes" id="UP000228859">
    <property type="component" value="Unassembled WGS sequence"/>
</dbReference>
<dbReference type="EMBL" id="DLUI01000003">
    <property type="protein sequence ID" value="DAB39545.1"/>
    <property type="molecule type" value="Genomic_DNA"/>
</dbReference>
<proteinExistence type="predicted"/>
<evidence type="ECO:0000313" key="1">
    <source>
        <dbReference type="EMBL" id="DAB39545.1"/>
    </source>
</evidence>
<reference evidence="1 2" key="1">
    <citation type="journal article" date="2017" name="Front. Microbiol.">
        <title>Comparative Genomic Analysis of the Class Epsilonproteobacteria and Proposed Reclassification to Epsilonbacteraeota (phyl. nov.).</title>
        <authorList>
            <person name="Waite D.W."/>
            <person name="Vanwonterghem I."/>
            <person name="Rinke C."/>
            <person name="Parks D.H."/>
            <person name="Zhang Y."/>
            <person name="Takai K."/>
            <person name="Sievert S.M."/>
            <person name="Simon J."/>
            <person name="Campbell B.J."/>
            <person name="Hanson T.E."/>
            <person name="Woyke T."/>
            <person name="Klotz M.G."/>
            <person name="Hugenholtz P."/>
        </authorList>
    </citation>
    <scope>NUCLEOTIDE SEQUENCE [LARGE SCALE GENOMIC DNA]</scope>
    <source>
        <strain evidence="1">UBA12443</strain>
    </source>
</reference>
<gene>
    <name evidence="1" type="ORF">CFH83_00230</name>
</gene>
<sequence length="355" mass="39726">MKGIRVVFILFLLFFVAEARTLIIQKYSDVVDSPQTLIESDEPIKIAILSSPKVIGKYSQTLYNVSMATLLSLKNSNFVIKRYDMMDESSASLNEGLEKVRHDDIDAILAPLTIIGAKNLIALDTRLPIFIPTVHKRDLPSAGENFTFGGIDYVAQIEALLPYMSDSIAIFYDSSTVGTQLKVTTEEVFLAHKSEKKKVASYAVDTKGDTIISHLAKPSKFNKSSVILHIPVVKSAVLTAHMTFTGVQERNILSTQINIDPALLTLTQYADRKNIILANSLVEFPARIYESNALMNNDITFDWIQYTTSVGIDYLVSILDNSPRDYTMRLINNQVIYPVELVRAKEYGFEPLTSR</sequence>
<protein>
    <recommendedName>
        <fullName evidence="3">Periplasmic protein</fullName>
    </recommendedName>
</protein>
<organism evidence="1 2">
    <name type="scientific">Sulfuricurvum kujiense</name>
    <dbReference type="NCBI Taxonomy" id="148813"/>
    <lineage>
        <taxon>Bacteria</taxon>
        <taxon>Pseudomonadati</taxon>
        <taxon>Campylobacterota</taxon>
        <taxon>Epsilonproteobacteria</taxon>
        <taxon>Campylobacterales</taxon>
        <taxon>Sulfurimonadaceae</taxon>
        <taxon>Sulfuricurvum</taxon>
    </lineage>
</organism>
<name>A0A2D3WI16_9BACT</name>